<feature type="region of interest" description="Disordered" evidence="1">
    <location>
        <begin position="1"/>
        <end position="42"/>
    </location>
</feature>
<dbReference type="InterPro" id="IPR006448">
    <property type="entry name" value="Phage_term_ssu_P27"/>
</dbReference>
<dbReference type="EMBL" id="CP043930">
    <property type="protein sequence ID" value="QGQ25364.1"/>
    <property type="molecule type" value="Genomic_DNA"/>
</dbReference>
<dbReference type="KEGG" id="gim:F1728_22940"/>
<sequence length="156" mass="17671">MVRGRRPDSVEDHILAGTFRADRHGSTDDEAKTPEGRPDAPADMPEAVRLIWDEIVQQLDEMGIISPVYKLPLVRYCYMVNRWQEVCNWIEENGVTVEGQHGPKTAPQVAIERNLCSELVKLEKEFGLTPATRKGLKVVNPQPKKKGIATRDRRRG</sequence>
<evidence type="ECO:0000313" key="3">
    <source>
        <dbReference type="Proteomes" id="UP000427281"/>
    </source>
</evidence>
<evidence type="ECO:0000256" key="1">
    <source>
        <dbReference type="SAM" id="MobiDB-lite"/>
    </source>
</evidence>
<feature type="compositionally biased region" description="Basic and acidic residues" evidence="1">
    <location>
        <begin position="1"/>
        <end position="40"/>
    </location>
</feature>
<dbReference type="Pfam" id="PF05119">
    <property type="entry name" value="Terminase_4"/>
    <property type="match status" value="1"/>
</dbReference>
<reference evidence="2 3" key="1">
    <citation type="submission" date="2019-09" db="EMBL/GenBank/DDBJ databases">
        <title>Gimesia benthica sp. nov., a novel bacterium isolated from deep-sea water of the Northwest Indian Ocean.</title>
        <authorList>
            <person name="Dai X."/>
        </authorList>
    </citation>
    <scope>NUCLEOTIDE SEQUENCE [LARGE SCALE GENOMIC DNA]</scope>
    <source>
        <strain evidence="2 3">E7</strain>
    </source>
</reference>
<gene>
    <name evidence="2" type="ORF">F1728_22940</name>
</gene>
<feature type="compositionally biased region" description="Basic residues" evidence="1">
    <location>
        <begin position="143"/>
        <end position="156"/>
    </location>
</feature>
<evidence type="ECO:0000313" key="2">
    <source>
        <dbReference type="EMBL" id="QGQ25364.1"/>
    </source>
</evidence>
<protein>
    <submittedName>
        <fullName evidence="2">Phage terminase small subunit P27 family</fullName>
    </submittedName>
</protein>
<keyword evidence="3" id="KW-1185">Reference proteome</keyword>
<accession>A0A6I6AFI3</accession>
<proteinExistence type="predicted"/>
<dbReference type="Proteomes" id="UP000427281">
    <property type="component" value="Chromosome"/>
</dbReference>
<organism evidence="2 3">
    <name type="scientific">Gimesia benthica</name>
    <dbReference type="NCBI Taxonomy" id="2608982"/>
    <lineage>
        <taxon>Bacteria</taxon>
        <taxon>Pseudomonadati</taxon>
        <taxon>Planctomycetota</taxon>
        <taxon>Planctomycetia</taxon>
        <taxon>Planctomycetales</taxon>
        <taxon>Planctomycetaceae</taxon>
        <taxon>Gimesia</taxon>
    </lineage>
</organism>
<name>A0A6I6AFI3_9PLAN</name>
<feature type="region of interest" description="Disordered" evidence="1">
    <location>
        <begin position="134"/>
        <end position="156"/>
    </location>
</feature>
<dbReference type="NCBIfam" id="TIGR01558">
    <property type="entry name" value="sm_term_P27"/>
    <property type="match status" value="1"/>
</dbReference>
<dbReference type="AlphaFoldDB" id="A0A6I6AFI3"/>
<dbReference type="RefSeq" id="WP_155366037.1">
    <property type="nucleotide sequence ID" value="NZ_CP043930.1"/>
</dbReference>